<name>A0A2M4D6X8_ANODA</name>
<reference evidence="2" key="1">
    <citation type="submission" date="2018-01" db="EMBL/GenBank/DDBJ databases">
        <title>An insight into the sialome of Amazonian anophelines.</title>
        <authorList>
            <person name="Ribeiro J.M."/>
            <person name="Scarpassa V."/>
            <person name="Calvo E."/>
        </authorList>
    </citation>
    <scope>NUCLEOTIDE SEQUENCE</scope>
</reference>
<accession>A0A2M4D6X8</accession>
<organism evidence="2">
    <name type="scientific">Anopheles darlingi</name>
    <name type="common">Mosquito</name>
    <dbReference type="NCBI Taxonomy" id="43151"/>
    <lineage>
        <taxon>Eukaryota</taxon>
        <taxon>Metazoa</taxon>
        <taxon>Ecdysozoa</taxon>
        <taxon>Arthropoda</taxon>
        <taxon>Hexapoda</taxon>
        <taxon>Insecta</taxon>
        <taxon>Pterygota</taxon>
        <taxon>Neoptera</taxon>
        <taxon>Endopterygota</taxon>
        <taxon>Diptera</taxon>
        <taxon>Nematocera</taxon>
        <taxon>Culicoidea</taxon>
        <taxon>Culicidae</taxon>
        <taxon>Anophelinae</taxon>
        <taxon>Anopheles</taxon>
    </lineage>
</organism>
<evidence type="ECO:0000256" key="1">
    <source>
        <dbReference type="SAM" id="SignalP"/>
    </source>
</evidence>
<proteinExistence type="predicted"/>
<feature type="signal peptide" evidence="1">
    <location>
        <begin position="1"/>
        <end position="26"/>
    </location>
</feature>
<keyword evidence="1" id="KW-0732">Signal</keyword>
<protein>
    <submittedName>
        <fullName evidence="2">Putative secreted protein</fullName>
    </submittedName>
</protein>
<dbReference type="AlphaFoldDB" id="A0A2M4D6X8"/>
<dbReference type="EMBL" id="GGFL01009142">
    <property type="protein sequence ID" value="MBW73320.1"/>
    <property type="molecule type" value="Transcribed_RNA"/>
</dbReference>
<feature type="chain" id="PRO_5014766478" evidence="1">
    <location>
        <begin position="27"/>
        <end position="72"/>
    </location>
</feature>
<evidence type="ECO:0000313" key="2">
    <source>
        <dbReference type="EMBL" id="MBW73320.1"/>
    </source>
</evidence>
<sequence>MPHLATLCLFLAQPLLVLLLAHFQNSRENCTRCSEKFVKIGPEQFCKRGFQSSCSFSPSPLSIKRAGIWQQM</sequence>